<evidence type="ECO:0000313" key="1">
    <source>
        <dbReference type="EMBL" id="TDY67949.1"/>
    </source>
</evidence>
<organism evidence="1 2">
    <name type="scientific">Leptospira meyeri</name>
    <dbReference type="NCBI Taxonomy" id="29508"/>
    <lineage>
        <taxon>Bacteria</taxon>
        <taxon>Pseudomonadati</taxon>
        <taxon>Spirochaetota</taxon>
        <taxon>Spirochaetia</taxon>
        <taxon>Leptospirales</taxon>
        <taxon>Leptospiraceae</taxon>
        <taxon>Leptospira</taxon>
    </lineage>
</organism>
<dbReference type="AlphaFoldDB" id="A0A4R8MS62"/>
<dbReference type="Gene3D" id="2.160.20.10">
    <property type="entry name" value="Single-stranded right-handed beta-helix, Pectin lyase-like"/>
    <property type="match status" value="1"/>
</dbReference>
<dbReference type="GeneID" id="79828772"/>
<accession>A0A4R8MS62</accession>
<dbReference type="STRING" id="1193051.LEP1GSC017_0725"/>
<name>A0A4R8MS62_LEPME</name>
<comment type="caution">
    <text evidence="1">The sequence shown here is derived from an EMBL/GenBank/DDBJ whole genome shotgun (WGS) entry which is preliminary data.</text>
</comment>
<proteinExistence type="predicted"/>
<evidence type="ECO:0008006" key="3">
    <source>
        <dbReference type="Google" id="ProtNLM"/>
    </source>
</evidence>
<keyword evidence="2" id="KW-1185">Reference proteome</keyword>
<dbReference type="RefSeq" id="WP_004786113.1">
    <property type="nucleotide sequence ID" value="NZ_SORO01000003.1"/>
</dbReference>
<sequence length="468" mass="48408">MLNPIVRELLDIDPSKKKDHLKNLTLLLGLYGGPSATITPSLGNIILSNTEIRVVFNRSIIPDSFSANLGIQLNAVWSDTYSPNDTVVLSGPIPLGTYSFVLDATDFLGIHLAPLNGTYTVLSSNTNLYYVSPTGNNGNSGTTPGSAKLTIPAAITASTPPAAILVSEGNYFVDSGLGTQVNLTNNVSLYGGLSSDFLNRNSNLYITRIVDTATASADSIAMNAGSGITSSTVVDGFYVQGASNPNAPVASIAFNCLIGSPTITNNRLEGGVVNNAISVAIFLSTSSAIISNNFIRGGTSSVTNTFGVFVQDSSSPTVVFNTIFGGIANDSAHGIYNSPHANTPMIANNTINGGSGGISYAVNTSYPSNASVTSNILDGGTGNSSMAIYHGAGATDVGNYQFNTLFTSGGSNRYCLYEASGSSPISFNGNRLFSCPTALYFDEATNPINDITTINGGTFGGSSYSGNY</sequence>
<dbReference type="SUPFAM" id="SSF51126">
    <property type="entry name" value="Pectin lyase-like"/>
    <property type="match status" value="1"/>
</dbReference>
<dbReference type="EMBL" id="SORO01000003">
    <property type="protein sequence ID" value="TDY67949.1"/>
    <property type="molecule type" value="Genomic_DNA"/>
</dbReference>
<reference evidence="1 2" key="1">
    <citation type="submission" date="2019-03" db="EMBL/GenBank/DDBJ databases">
        <title>Genomic Encyclopedia of Archaeal and Bacterial Type Strains, Phase II (KMG-II): from individual species to whole genera.</title>
        <authorList>
            <person name="Goeker M."/>
        </authorList>
    </citation>
    <scope>NUCLEOTIDE SEQUENCE [LARGE SCALE GENOMIC DNA]</scope>
    <source>
        <strain evidence="1 2">DSM 21537</strain>
    </source>
</reference>
<evidence type="ECO:0000313" key="2">
    <source>
        <dbReference type="Proteomes" id="UP000294684"/>
    </source>
</evidence>
<dbReference type="InterPro" id="IPR012334">
    <property type="entry name" value="Pectin_lyas_fold"/>
</dbReference>
<dbReference type="Proteomes" id="UP000294684">
    <property type="component" value="Unassembled WGS sequence"/>
</dbReference>
<dbReference type="InterPro" id="IPR011050">
    <property type="entry name" value="Pectin_lyase_fold/virulence"/>
</dbReference>
<gene>
    <name evidence="1" type="ORF">CLV96_3505</name>
</gene>
<protein>
    <recommendedName>
        <fullName evidence="3">DUF1565 domain-containing protein</fullName>
    </recommendedName>
</protein>